<comment type="caution">
    <text evidence="9">The sequence shown here is derived from an EMBL/GenBank/DDBJ whole genome shotgun (WGS) entry which is preliminary data.</text>
</comment>
<dbReference type="SMART" id="SM01224">
    <property type="entry name" value="G_gamma"/>
    <property type="match status" value="1"/>
</dbReference>
<protein>
    <recommendedName>
        <fullName evidence="8">G protein gamma domain-containing protein</fullName>
    </recommendedName>
</protein>
<dbReference type="InterPro" id="IPR045878">
    <property type="entry name" value="GG1/2"/>
</dbReference>
<evidence type="ECO:0000313" key="9">
    <source>
        <dbReference type="EMBL" id="KAF3446032.1"/>
    </source>
</evidence>
<feature type="coiled-coil region" evidence="6">
    <location>
        <begin position="62"/>
        <end position="89"/>
    </location>
</feature>
<dbReference type="GO" id="GO:0007186">
    <property type="term" value="P:G protein-coupled receptor signaling pathway"/>
    <property type="evidence" value="ECO:0007669"/>
    <property type="project" value="InterPro"/>
</dbReference>
<dbReference type="OrthoDB" id="776094at2759"/>
<name>A0A8K0MHI4_9ROSA</name>
<evidence type="ECO:0000256" key="4">
    <source>
        <dbReference type="ARBA" id="ARBA00023136"/>
    </source>
</evidence>
<evidence type="ECO:0000256" key="1">
    <source>
        <dbReference type="ARBA" id="ARBA00004236"/>
    </source>
</evidence>
<dbReference type="GO" id="GO:0005886">
    <property type="term" value="C:plasma membrane"/>
    <property type="evidence" value="ECO:0007669"/>
    <property type="project" value="UniProtKB-SubCell"/>
</dbReference>
<dbReference type="Proteomes" id="UP000796880">
    <property type="component" value="Unassembled WGS sequence"/>
</dbReference>
<evidence type="ECO:0000256" key="7">
    <source>
        <dbReference type="SAM" id="MobiDB-lite"/>
    </source>
</evidence>
<dbReference type="AlphaFoldDB" id="A0A8K0MHI4"/>
<organism evidence="9 10">
    <name type="scientific">Rhamnella rubrinervis</name>
    <dbReference type="NCBI Taxonomy" id="2594499"/>
    <lineage>
        <taxon>Eukaryota</taxon>
        <taxon>Viridiplantae</taxon>
        <taxon>Streptophyta</taxon>
        <taxon>Embryophyta</taxon>
        <taxon>Tracheophyta</taxon>
        <taxon>Spermatophyta</taxon>
        <taxon>Magnoliopsida</taxon>
        <taxon>eudicotyledons</taxon>
        <taxon>Gunneridae</taxon>
        <taxon>Pentapetalae</taxon>
        <taxon>rosids</taxon>
        <taxon>fabids</taxon>
        <taxon>Rosales</taxon>
        <taxon>Rhamnaceae</taxon>
        <taxon>rhamnoid group</taxon>
        <taxon>Rhamneae</taxon>
        <taxon>Rhamnella</taxon>
    </lineage>
</organism>
<keyword evidence="3 6" id="KW-0175">Coiled coil</keyword>
<evidence type="ECO:0000313" key="10">
    <source>
        <dbReference type="Proteomes" id="UP000796880"/>
    </source>
</evidence>
<reference evidence="9" key="1">
    <citation type="submission" date="2020-03" db="EMBL/GenBank/DDBJ databases">
        <title>A high-quality chromosome-level genome assembly of a woody plant with both climbing and erect habits, Rhamnella rubrinervis.</title>
        <authorList>
            <person name="Lu Z."/>
            <person name="Yang Y."/>
            <person name="Zhu X."/>
            <person name="Sun Y."/>
        </authorList>
    </citation>
    <scope>NUCLEOTIDE SEQUENCE</scope>
    <source>
        <strain evidence="9">BYM</strain>
        <tissue evidence="9">Leaf</tissue>
    </source>
</reference>
<dbReference type="InterPro" id="IPR015898">
    <property type="entry name" value="G-protein_gamma-like_dom"/>
</dbReference>
<feature type="domain" description="G protein gamma" evidence="8">
    <location>
        <begin position="65"/>
        <end position="139"/>
    </location>
</feature>
<keyword evidence="2" id="KW-1003">Cell membrane</keyword>
<proteinExistence type="predicted"/>
<gene>
    <name evidence="9" type="ORF">FNV43_RR11210</name>
</gene>
<feature type="region of interest" description="Disordered" evidence="7">
    <location>
        <begin position="1"/>
        <end position="47"/>
    </location>
</feature>
<keyword evidence="10" id="KW-1185">Reference proteome</keyword>
<evidence type="ECO:0000259" key="8">
    <source>
        <dbReference type="SMART" id="SM01224"/>
    </source>
</evidence>
<keyword evidence="5" id="KW-0807">Transducer</keyword>
<evidence type="ECO:0000256" key="6">
    <source>
        <dbReference type="SAM" id="Coils"/>
    </source>
</evidence>
<dbReference type="PANTHER" id="PTHR35129">
    <property type="entry name" value="GUANINE NUCLEOTIDE-BINDING PROTEIN SUBUNIT GAMMA 1"/>
    <property type="match status" value="1"/>
</dbReference>
<sequence length="139" mass="15448">MDHDKQQLHPSKPSSSSSSSPSPGRGGGTLTKREDEEEVAPLHGSELVHKAKAATYPTFFGKHRMTAAISHLQNQINFIQEELNELETLDGSSIVCKELVSSVETTPDPLLPMSKGPLDASWDRWFRGSHNSRNNKRWI</sequence>
<evidence type="ECO:0000256" key="3">
    <source>
        <dbReference type="ARBA" id="ARBA00023054"/>
    </source>
</evidence>
<evidence type="ECO:0000256" key="5">
    <source>
        <dbReference type="ARBA" id="ARBA00023224"/>
    </source>
</evidence>
<evidence type="ECO:0000256" key="2">
    <source>
        <dbReference type="ARBA" id="ARBA00022475"/>
    </source>
</evidence>
<dbReference type="Pfam" id="PF00631">
    <property type="entry name" value="G-gamma"/>
    <property type="match status" value="1"/>
</dbReference>
<feature type="compositionally biased region" description="Low complexity" evidence="7">
    <location>
        <begin position="10"/>
        <end position="23"/>
    </location>
</feature>
<accession>A0A8K0MHI4</accession>
<comment type="subcellular location">
    <subcellularLocation>
        <location evidence="1">Cell membrane</location>
    </subcellularLocation>
</comment>
<dbReference type="EMBL" id="VOIH02000005">
    <property type="protein sequence ID" value="KAF3446032.1"/>
    <property type="molecule type" value="Genomic_DNA"/>
</dbReference>
<keyword evidence="4" id="KW-0472">Membrane</keyword>
<dbReference type="PANTHER" id="PTHR35129:SF5">
    <property type="entry name" value="GUANINE NUCLEOTIDE-BINDING PROTEIN SUBUNIT GAMMA 2"/>
    <property type="match status" value="1"/>
</dbReference>